<accession>A0A7C3EV59</accession>
<sequence>MILEPPDLVALRLAETRHYLFDHPDLRNAGFTIQTYREQLDRLAAAGILRSFHLTLVVPPLAGGNWVWAAILGRAETPYETAHQLTSRLPFITEILFNACFPANIGPNLALLFFSRDLENETRFIQNLAGLRELEVFKIREYAYPVSLPLSGEEKAFIRFLMQNPDADAETVSAHFGQNENWVRAKLDRLLWTEENRSGIFRIQPAIDWSKAENFGHFHFLLETGHRPEEIARLTAENGFQLVMSGRPISGRYLTLEADVWGIPDLIARIDLLERLNGVRVAGITYNQEVLINDRWVARTIGT</sequence>
<proteinExistence type="predicted"/>
<name>A0A7C3EV59_UNCW3</name>
<organism evidence="2">
    <name type="scientific">candidate division WOR-3 bacterium</name>
    <dbReference type="NCBI Taxonomy" id="2052148"/>
    <lineage>
        <taxon>Bacteria</taxon>
        <taxon>Bacteria division WOR-3</taxon>
    </lineage>
</organism>
<dbReference type="EMBL" id="DSTU01000007">
    <property type="protein sequence ID" value="HFJ54132.1"/>
    <property type="molecule type" value="Genomic_DNA"/>
</dbReference>
<protein>
    <recommendedName>
        <fullName evidence="3">Lrp/AsnC family transcriptional regulator</fullName>
    </recommendedName>
</protein>
<evidence type="ECO:0008006" key="3">
    <source>
        <dbReference type="Google" id="ProtNLM"/>
    </source>
</evidence>
<dbReference type="EMBL" id="DSLG01000004">
    <property type="protein sequence ID" value="HEA87198.1"/>
    <property type="molecule type" value="Genomic_DNA"/>
</dbReference>
<evidence type="ECO:0000313" key="1">
    <source>
        <dbReference type="EMBL" id="HEA87198.1"/>
    </source>
</evidence>
<gene>
    <name evidence="1" type="ORF">ENP94_04215</name>
    <name evidence="2" type="ORF">ENS16_05530</name>
</gene>
<reference evidence="2" key="1">
    <citation type="journal article" date="2020" name="mSystems">
        <title>Genome- and Community-Level Interaction Insights into Carbon Utilization and Element Cycling Functions of Hydrothermarchaeota in Hydrothermal Sediment.</title>
        <authorList>
            <person name="Zhou Z."/>
            <person name="Liu Y."/>
            <person name="Xu W."/>
            <person name="Pan J."/>
            <person name="Luo Z.H."/>
            <person name="Li M."/>
        </authorList>
    </citation>
    <scope>NUCLEOTIDE SEQUENCE [LARGE SCALE GENOMIC DNA]</scope>
    <source>
        <strain evidence="1">SpSt-265</strain>
        <strain evidence="2">SpSt-465</strain>
    </source>
</reference>
<evidence type="ECO:0000313" key="2">
    <source>
        <dbReference type="EMBL" id="HFJ54132.1"/>
    </source>
</evidence>
<comment type="caution">
    <text evidence="2">The sequence shown here is derived from an EMBL/GenBank/DDBJ whole genome shotgun (WGS) entry which is preliminary data.</text>
</comment>
<dbReference type="AlphaFoldDB" id="A0A7C3EV59"/>